<keyword evidence="3" id="KW-1185">Reference proteome</keyword>
<protein>
    <recommendedName>
        <fullName evidence="1">4Fe-4S Wbl-type domain-containing protein</fullName>
    </recommendedName>
</protein>
<sequence length="201" mass="22624">MGRVTLHIVHNHHAPDTTSHGDTWRDHAVCAKPDITRPNAMFPDNDAVDLELARGICASCPVKAMCLLDALETEQGRGTGNRHGVRAGRTPKQRHSLYMRSLRERIPFEDLVDEVLFRDPLREAFERRTESLEGGHVRWTIRKTAVHVQGQRYTPWQLAFHLSRGRRAAGTIRTTCGQERCVAPDHIVDAAERGNGRRAAA</sequence>
<name>A0ABQ6Y022_STRFR</name>
<gene>
    <name evidence="2" type="ORF">K701_04215</name>
</gene>
<dbReference type="InterPro" id="IPR034768">
    <property type="entry name" value="4FE4S_WBL"/>
</dbReference>
<proteinExistence type="predicted"/>
<accession>A0ABQ6Y022</accession>
<dbReference type="Pfam" id="PF02467">
    <property type="entry name" value="Whib"/>
    <property type="match status" value="1"/>
</dbReference>
<comment type="caution">
    <text evidence="2">The sequence shown here is derived from an EMBL/GenBank/DDBJ whole genome shotgun (WGS) entry which is preliminary data.</text>
</comment>
<evidence type="ECO:0000313" key="3">
    <source>
        <dbReference type="Proteomes" id="UP000731519"/>
    </source>
</evidence>
<feature type="domain" description="4Fe-4S Wbl-type" evidence="1">
    <location>
        <begin position="29"/>
        <end position="96"/>
    </location>
</feature>
<dbReference type="PROSITE" id="PS51674">
    <property type="entry name" value="4FE4S_WBL"/>
    <property type="match status" value="1"/>
</dbReference>
<reference evidence="2 3" key="1">
    <citation type="submission" date="2013-05" db="EMBL/GenBank/DDBJ databases">
        <title>Genome Sequence of Streptomyces fradiae.</title>
        <authorList>
            <person name="Kirby R."/>
        </authorList>
    </citation>
    <scope>NUCLEOTIDE SEQUENCE [LARGE SCALE GENOMIC DNA]</scope>
    <source>
        <strain evidence="2 3">ATCC 10745</strain>
    </source>
</reference>
<evidence type="ECO:0000259" key="1">
    <source>
        <dbReference type="PROSITE" id="PS51674"/>
    </source>
</evidence>
<evidence type="ECO:0000313" key="2">
    <source>
        <dbReference type="EMBL" id="KAF0651341.1"/>
    </source>
</evidence>
<dbReference type="EMBL" id="ASYR01000004">
    <property type="protein sequence ID" value="KAF0651341.1"/>
    <property type="molecule type" value="Genomic_DNA"/>
</dbReference>
<organism evidence="2 3">
    <name type="scientific">Streptomyces fradiae ATCC 10745 = DSM 40063</name>
    <dbReference type="NCBI Taxonomy" id="1319510"/>
    <lineage>
        <taxon>Bacteria</taxon>
        <taxon>Bacillati</taxon>
        <taxon>Actinomycetota</taxon>
        <taxon>Actinomycetes</taxon>
        <taxon>Kitasatosporales</taxon>
        <taxon>Streptomycetaceae</taxon>
        <taxon>Streptomyces</taxon>
    </lineage>
</organism>
<dbReference type="Proteomes" id="UP000731519">
    <property type="component" value="Unassembled WGS sequence"/>
</dbReference>